<comment type="caution">
    <text evidence="2">The sequence shown here is derived from an EMBL/GenBank/DDBJ whole genome shotgun (WGS) entry which is preliminary data.</text>
</comment>
<reference evidence="2 3" key="1">
    <citation type="journal article" date="2018" name="Front. Plant Sci.">
        <title>Red Clover (Trifolium pratense) and Zigzag Clover (T. medium) - A Picture of Genomic Similarities and Differences.</title>
        <authorList>
            <person name="Dluhosova J."/>
            <person name="Istvanek J."/>
            <person name="Nedelnik J."/>
            <person name="Repkova J."/>
        </authorList>
    </citation>
    <scope>NUCLEOTIDE SEQUENCE [LARGE SCALE GENOMIC DNA]</scope>
    <source>
        <strain evidence="3">cv. 10/8</strain>
        <tissue evidence="2">Leaf</tissue>
    </source>
</reference>
<dbReference type="Pfam" id="PF00078">
    <property type="entry name" value="RVT_1"/>
    <property type="match status" value="1"/>
</dbReference>
<dbReference type="InterPro" id="IPR000477">
    <property type="entry name" value="RT_dom"/>
</dbReference>
<evidence type="ECO:0000313" key="2">
    <source>
        <dbReference type="EMBL" id="MCH80766.1"/>
    </source>
</evidence>
<accession>A0A392M0I2</accession>
<evidence type="ECO:0000313" key="3">
    <source>
        <dbReference type="Proteomes" id="UP000265520"/>
    </source>
</evidence>
<proteinExistence type="predicted"/>
<feature type="non-terminal residue" evidence="2">
    <location>
        <position position="583"/>
    </location>
</feature>
<evidence type="ECO:0000259" key="1">
    <source>
        <dbReference type="Pfam" id="PF00078"/>
    </source>
</evidence>
<dbReference type="InterPro" id="IPR043502">
    <property type="entry name" value="DNA/RNA_pol_sf"/>
</dbReference>
<dbReference type="SUPFAM" id="SSF56672">
    <property type="entry name" value="DNA/RNA polymerases"/>
    <property type="match status" value="2"/>
</dbReference>
<organism evidence="2 3">
    <name type="scientific">Trifolium medium</name>
    <dbReference type="NCBI Taxonomy" id="97028"/>
    <lineage>
        <taxon>Eukaryota</taxon>
        <taxon>Viridiplantae</taxon>
        <taxon>Streptophyta</taxon>
        <taxon>Embryophyta</taxon>
        <taxon>Tracheophyta</taxon>
        <taxon>Spermatophyta</taxon>
        <taxon>Magnoliopsida</taxon>
        <taxon>eudicotyledons</taxon>
        <taxon>Gunneridae</taxon>
        <taxon>Pentapetalae</taxon>
        <taxon>rosids</taxon>
        <taxon>fabids</taxon>
        <taxon>Fabales</taxon>
        <taxon>Fabaceae</taxon>
        <taxon>Papilionoideae</taxon>
        <taxon>50 kb inversion clade</taxon>
        <taxon>NPAAA clade</taxon>
        <taxon>Hologalegina</taxon>
        <taxon>IRL clade</taxon>
        <taxon>Trifolieae</taxon>
        <taxon>Trifolium</taxon>
    </lineage>
</organism>
<name>A0A392M0I2_9FABA</name>
<dbReference type="AlphaFoldDB" id="A0A392M0I2"/>
<dbReference type="Proteomes" id="UP000265520">
    <property type="component" value="Unassembled WGS sequence"/>
</dbReference>
<sequence length="583" mass="65801">MPFRFFKVWNADCARVVKDVWSKAVVGNPMLQLQLKLKRLKTALKTWNKTVFGNIDTNVKLANDEALLNQDQFWRKGTDNDMLTKVPSNDEIKASVFAMNGDGAPGPDGFSAHFYQFFWEIIALDVIRSVQHFFISGKLQDNINANLMILIPKTPGADRMEEFRPISKILAERLATWQVLKQFGFNSIFCDWILEILYSAKLSVLINGKAVGYFSCTHGVRQGDLLSPLLFCLAEEVLSRSLAIASSDNRIRPMHLCRAVAIPSHVLYADDIMIFCKGSKKNIRGVMQVLNDYGAASGQIVNKAKTKFYADSISNARLVNIAAPLGFNAGSIPFNYLGCPIFVGHPKAVHFQALADRIKTKLATWKGSLLSIMGRVQLVRSIIHGMLINSFHIYRWPKNILKKLDTWVRNFVWSGDVTTRKICTVSWIRVCTPYSNGGLDLRALSNINASLMLLLCWKLCSNNEQWAVMCRARFLRDGAPVRSSPRSSIWSGIKPYFDTVILNSMWIVGSGNQISYWKDNWLGVPLVEAMHIPLRAHKLLTARVSDLIEDFTWVIPTDIADFDSALVEKIMSTVIPRQPYDDR</sequence>
<dbReference type="EMBL" id="LXQA010001465">
    <property type="protein sequence ID" value="MCH80766.1"/>
    <property type="molecule type" value="Genomic_DNA"/>
</dbReference>
<protein>
    <submittedName>
        <fullName evidence="2">Putative ribonuclease H protein</fullName>
    </submittedName>
</protein>
<dbReference type="PANTHER" id="PTHR33116:SF80">
    <property type="entry name" value="REVERSE TRANSCRIPTASE ZINC-BINDING DOMAIN-CONTAINING PROTEIN"/>
    <property type="match status" value="1"/>
</dbReference>
<keyword evidence="3" id="KW-1185">Reference proteome</keyword>
<feature type="domain" description="Reverse transcriptase" evidence="1">
    <location>
        <begin position="177"/>
        <end position="340"/>
    </location>
</feature>
<gene>
    <name evidence="2" type="ORF">A2U01_0001539</name>
</gene>
<dbReference type="PANTHER" id="PTHR33116">
    <property type="entry name" value="REVERSE TRANSCRIPTASE ZINC-BINDING DOMAIN-CONTAINING PROTEIN-RELATED-RELATED"/>
    <property type="match status" value="1"/>
</dbReference>